<accession>A0A934RX14</accession>
<evidence type="ECO:0000313" key="3">
    <source>
        <dbReference type="EMBL" id="MBK1878357.1"/>
    </source>
</evidence>
<feature type="transmembrane region" description="Helical" evidence="2">
    <location>
        <begin position="295"/>
        <end position="313"/>
    </location>
</feature>
<reference evidence="3" key="1">
    <citation type="submission" date="2021-01" db="EMBL/GenBank/DDBJ databases">
        <title>Modified the classification status of verrucomicrobia.</title>
        <authorList>
            <person name="Feng X."/>
        </authorList>
    </citation>
    <scope>NUCLEOTIDE SEQUENCE</scope>
    <source>
        <strain evidence="3">KCTC 13126</strain>
    </source>
</reference>
<dbReference type="SUPFAM" id="SSF103473">
    <property type="entry name" value="MFS general substrate transporter"/>
    <property type="match status" value="1"/>
</dbReference>
<proteinExistence type="inferred from homology"/>
<protein>
    <submittedName>
        <fullName evidence="3">MFS transporter</fullName>
    </submittedName>
</protein>
<name>A0A934RX14_9BACT</name>
<dbReference type="CDD" id="cd17332">
    <property type="entry name" value="MFS_MelB_like"/>
    <property type="match status" value="1"/>
</dbReference>
<gene>
    <name evidence="3" type="ORF">JIN87_15865</name>
</gene>
<sequence length="458" mass="50385">MQSKRLSVIEKVGFGAGDMSINVMVAALFFLINKYYTDVFGLDPVDMGILFLVARFVDAFTDPMMGLITDRFKWKSGRFRPYFAYLAIPYGVSMVLLFSTPDMEYGGKLVWAYATYLAATLMFTGVAIPYISYISVLTTDPQEKLSANGYRMFFAKIANVVIVGSVPVLATKWGSDEKMGYTLAMGLMSAVGVLLMWFCCGATRERIEHKVNPQPFFSQLGVLFRNDQWLVLAGCCLLGTLGYVIRGGTALYYGEYYLGGSKAMASSFVSAGIAATVVAMVASTWITKRYCKVKLFRWSQIAVGILSLAMFFLVKPGDIALAFVLYIILNFVVDLHAPVFWSSIAEAVDYGHDKSKKRVSGISFGLISFCQKAGGGLAGLLSGLLLAYFGYVANQVQTETAMMGIALMLTIIPGLFHAALGFLMFRYKITDKYYQKMVSESDVLGVDDVPSKKSLHTV</sequence>
<dbReference type="AlphaFoldDB" id="A0A934RX14"/>
<feature type="transmembrane region" description="Helical" evidence="2">
    <location>
        <begin position="179"/>
        <end position="200"/>
    </location>
</feature>
<dbReference type="InterPro" id="IPR001927">
    <property type="entry name" value="Na/Gal_symport"/>
</dbReference>
<dbReference type="PANTHER" id="PTHR11328">
    <property type="entry name" value="MAJOR FACILITATOR SUPERFAMILY DOMAIN-CONTAINING PROTEIN"/>
    <property type="match status" value="1"/>
</dbReference>
<dbReference type="InterPro" id="IPR036259">
    <property type="entry name" value="MFS_trans_sf"/>
</dbReference>
<dbReference type="InterPro" id="IPR039672">
    <property type="entry name" value="MFS_2"/>
</dbReference>
<feature type="transmembrane region" description="Helical" evidence="2">
    <location>
        <begin position="12"/>
        <end position="32"/>
    </location>
</feature>
<comment type="similarity">
    <text evidence="1">Belongs to the sodium:galactoside symporter (TC 2.A.2) family.</text>
</comment>
<dbReference type="GO" id="GO:0008643">
    <property type="term" value="P:carbohydrate transport"/>
    <property type="evidence" value="ECO:0007669"/>
    <property type="project" value="InterPro"/>
</dbReference>
<feature type="transmembrane region" description="Helical" evidence="2">
    <location>
        <begin position="362"/>
        <end position="389"/>
    </location>
</feature>
<dbReference type="GO" id="GO:0005886">
    <property type="term" value="C:plasma membrane"/>
    <property type="evidence" value="ECO:0007669"/>
    <property type="project" value="TreeGrafter"/>
</dbReference>
<feature type="transmembrane region" description="Helical" evidence="2">
    <location>
        <begin position="82"/>
        <end position="99"/>
    </location>
</feature>
<feature type="transmembrane region" description="Helical" evidence="2">
    <location>
        <begin position="229"/>
        <end position="253"/>
    </location>
</feature>
<dbReference type="GO" id="GO:0006814">
    <property type="term" value="P:sodium ion transport"/>
    <property type="evidence" value="ECO:0007669"/>
    <property type="project" value="InterPro"/>
</dbReference>
<feature type="transmembrane region" description="Helical" evidence="2">
    <location>
        <begin position="111"/>
        <end position="132"/>
    </location>
</feature>
<evidence type="ECO:0000313" key="4">
    <source>
        <dbReference type="Proteomes" id="UP000617628"/>
    </source>
</evidence>
<feature type="transmembrane region" description="Helical" evidence="2">
    <location>
        <begin position="44"/>
        <end position="61"/>
    </location>
</feature>
<evidence type="ECO:0000256" key="1">
    <source>
        <dbReference type="ARBA" id="ARBA00009617"/>
    </source>
</evidence>
<feature type="transmembrane region" description="Helical" evidence="2">
    <location>
        <begin position="319"/>
        <end position="341"/>
    </location>
</feature>
<feature type="transmembrane region" description="Helical" evidence="2">
    <location>
        <begin position="265"/>
        <end position="286"/>
    </location>
</feature>
<keyword evidence="2" id="KW-0472">Membrane</keyword>
<feature type="transmembrane region" description="Helical" evidence="2">
    <location>
        <begin position="153"/>
        <end position="173"/>
    </location>
</feature>
<keyword evidence="4" id="KW-1185">Reference proteome</keyword>
<dbReference type="PANTHER" id="PTHR11328:SF24">
    <property type="entry name" value="MAJOR FACILITATOR SUPERFAMILY (MFS) PROFILE DOMAIN-CONTAINING PROTEIN"/>
    <property type="match status" value="1"/>
</dbReference>
<comment type="caution">
    <text evidence="3">The sequence shown here is derived from an EMBL/GenBank/DDBJ whole genome shotgun (WGS) entry which is preliminary data.</text>
</comment>
<dbReference type="Proteomes" id="UP000617628">
    <property type="component" value="Unassembled WGS sequence"/>
</dbReference>
<dbReference type="EMBL" id="JAENIL010000029">
    <property type="protein sequence ID" value="MBK1878357.1"/>
    <property type="molecule type" value="Genomic_DNA"/>
</dbReference>
<dbReference type="Gene3D" id="1.20.1250.20">
    <property type="entry name" value="MFS general substrate transporter like domains"/>
    <property type="match status" value="1"/>
</dbReference>
<dbReference type="NCBIfam" id="TIGR00792">
    <property type="entry name" value="gph"/>
    <property type="match status" value="1"/>
</dbReference>
<keyword evidence="2" id="KW-0812">Transmembrane</keyword>
<dbReference type="Pfam" id="PF13347">
    <property type="entry name" value="MFS_2"/>
    <property type="match status" value="1"/>
</dbReference>
<evidence type="ECO:0000256" key="2">
    <source>
        <dbReference type="SAM" id="Phobius"/>
    </source>
</evidence>
<feature type="transmembrane region" description="Helical" evidence="2">
    <location>
        <begin position="401"/>
        <end position="425"/>
    </location>
</feature>
<dbReference type="RefSeq" id="WP_200356570.1">
    <property type="nucleotide sequence ID" value="NZ_JAENIL010000029.1"/>
</dbReference>
<dbReference type="GO" id="GO:0015293">
    <property type="term" value="F:symporter activity"/>
    <property type="evidence" value="ECO:0007669"/>
    <property type="project" value="InterPro"/>
</dbReference>
<organism evidence="3 4">
    <name type="scientific">Pelagicoccus mobilis</name>
    <dbReference type="NCBI Taxonomy" id="415221"/>
    <lineage>
        <taxon>Bacteria</taxon>
        <taxon>Pseudomonadati</taxon>
        <taxon>Verrucomicrobiota</taxon>
        <taxon>Opitutia</taxon>
        <taxon>Puniceicoccales</taxon>
        <taxon>Pelagicoccaceae</taxon>
        <taxon>Pelagicoccus</taxon>
    </lineage>
</organism>
<keyword evidence="2" id="KW-1133">Transmembrane helix</keyword>